<keyword evidence="9" id="KW-1185">Reference proteome</keyword>
<evidence type="ECO:0000313" key="9">
    <source>
        <dbReference type="Proteomes" id="UP000224854"/>
    </source>
</evidence>
<feature type="transmembrane region" description="Helical" evidence="6">
    <location>
        <begin position="404"/>
        <end position="421"/>
    </location>
</feature>
<protein>
    <recommendedName>
        <fullName evidence="7">Major facilitator superfamily (MFS) profile domain-containing protein</fullName>
    </recommendedName>
</protein>
<dbReference type="EMBL" id="NJEU01001092">
    <property type="protein sequence ID" value="PHH68623.1"/>
    <property type="molecule type" value="Genomic_DNA"/>
</dbReference>
<feature type="transmembrane region" description="Helical" evidence="6">
    <location>
        <begin position="216"/>
        <end position="239"/>
    </location>
</feature>
<dbReference type="InterPro" id="IPR020846">
    <property type="entry name" value="MFS_dom"/>
</dbReference>
<dbReference type="Pfam" id="PF07690">
    <property type="entry name" value="MFS_1"/>
    <property type="match status" value="1"/>
</dbReference>
<name>A0A2C5YLY2_9HYPO</name>
<dbReference type="GO" id="GO:0005886">
    <property type="term" value="C:plasma membrane"/>
    <property type="evidence" value="ECO:0007669"/>
    <property type="project" value="TreeGrafter"/>
</dbReference>
<keyword evidence="3 6" id="KW-1133">Transmembrane helix</keyword>
<feature type="transmembrane region" description="Helical" evidence="6">
    <location>
        <begin position="360"/>
        <end position="384"/>
    </location>
</feature>
<feature type="transmembrane region" description="Helical" evidence="6">
    <location>
        <begin position="129"/>
        <end position="148"/>
    </location>
</feature>
<dbReference type="PROSITE" id="PS50850">
    <property type="entry name" value="MFS"/>
    <property type="match status" value="1"/>
</dbReference>
<comment type="subcellular location">
    <subcellularLocation>
        <location evidence="1">Membrane</location>
        <topology evidence="1">Multi-pass membrane protein</topology>
    </subcellularLocation>
</comment>
<evidence type="ECO:0000256" key="5">
    <source>
        <dbReference type="SAM" id="MobiDB-lite"/>
    </source>
</evidence>
<evidence type="ECO:0000256" key="1">
    <source>
        <dbReference type="ARBA" id="ARBA00004141"/>
    </source>
</evidence>
<evidence type="ECO:0000256" key="6">
    <source>
        <dbReference type="SAM" id="Phobius"/>
    </source>
</evidence>
<feature type="transmembrane region" description="Helical" evidence="6">
    <location>
        <begin position="155"/>
        <end position="176"/>
    </location>
</feature>
<proteinExistence type="predicted"/>
<dbReference type="OrthoDB" id="6770063at2759"/>
<reference evidence="8 9" key="1">
    <citation type="submission" date="2017-06" db="EMBL/GenBank/DDBJ databases">
        <title>Ant-infecting Ophiocordyceps genomes reveal a high diversity of potential behavioral manipulation genes and a possible major role for enterotoxins.</title>
        <authorList>
            <person name="De Bekker C."/>
            <person name="Evans H.C."/>
            <person name="Brachmann A."/>
            <person name="Hughes D.P."/>
        </authorList>
    </citation>
    <scope>NUCLEOTIDE SEQUENCE [LARGE SCALE GENOMIC DNA]</scope>
    <source>
        <strain evidence="8 9">1348a</strain>
    </source>
</reference>
<accession>A0A2C5YLY2</accession>
<dbReference type="InterPro" id="IPR011701">
    <property type="entry name" value="MFS"/>
</dbReference>
<evidence type="ECO:0000256" key="2">
    <source>
        <dbReference type="ARBA" id="ARBA00022692"/>
    </source>
</evidence>
<gene>
    <name evidence="8" type="ORF">CDD82_402</name>
</gene>
<evidence type="ECO:0000256" key="3">
    <source>
        <dbReference type="ARBA" id="ARBA00022989"/>
    </source>
</evidence>
<dbReference type="InterPro" id="IPR036259">
    <property type="entry name" value="MFS_trans_sf"/>
</dbReference>
<dbReference type="Gene3D" id="1.20.1720.10">
    <property type="entry name" value="Multidrug resistance protein D"/>
    <property type="match status" value="1"/>
</dbReference>
<dbReference type="GO" id="GO:0022857">
    <property type="term" value="F:transmembrane transporter activity"/>
    <property type="evidence" value="ECO:0007669"/>
    <property type="project" value="InterPro"/>
</dbReference>
<keyword evidence="2 6" id="KW-0812">Transmembrane</keyword>
<dbReference type="PANTHER" id="PTHR23502">
    <property type="entry name" value="MAJOR FACILITATOR SUPERFAMILY"/>
    <property type="match status" value="1"/>
</dbReference>
<organism evidence="8 9">
    <name type="scientific">Ophiocordyceps australis</name>
    <dbReference type="NCBI Taxonomy" id="1399860"/>
    <lineage>
        <taxon>Eukaryota</taxon>
        <taxon>Fungi</taxon>
        <taxon>Dikarya</taxon>
        <taxon>Ascomycota</taxon>
        <taxon>Pezizomycotina</taxon>
        <taxon>Sordariomycetes</taxon>
        <taxon>Hypocreomycetidae</taxon>
        <taxon>Hypocreales</taxon>
        <taxon>Ophiocordycipitaceae</taxon>
        <taxon>Ophiocordyceps</taxon>
    </lineage>
</organism>
<feature type="region of interest" description="Disordered" evidence="5">
    <location>
        <begin position="1"/>
        <end position="22"/>
    </location>
</feature>
<sequence length="459" mass="48920">MDKDGGMPPAVLDDHGRGNVDDDWAQEMEHGKVDGHSPIDHVELTFDTTLPRLLVPRGDGGPSELACWPRDHRLAAYMSPRHWSNTRKRVVLALSCMASFLTTYTAGAYSPSVAAMAHDMGSTQLAVNGGTATYCLGFALAPMVLAPVSEKWGRLPVLVAAGVLLVVGQAVSSAMTVVAGMLVMRFLVGCGASVFSALVGGVITDVWSKEDRNTPMALFSGCVAAGTGAGPLVASAIMASIGNATLAWKCVFWHQAVVDAAIVAALGLVLPETRASVLLARKARILNKWYAQLEDEGVYGVLLQCGPGTAFSSFSSCSAAHSEKPQPPPVVCLRRIRWQTRHDASDSLGSLVTQSMWRPFCLLLTEPIVFFFSLWISFAWAVLYLSFSVVSFVYPADFAASTRVYVALVGFAVLATGLAILQQHLGPASSPLARRGARVAPLLYLPPLAPPPPRHPHCL</sequence>
<evidence type="ECO:0000256" key="4">
    <source>
        <dbReference type="ARBA" id="ARBA00023136"/>
    </source>
</evidence>
<dbReference type="PANTHER" id="PTHR23502:SF134">
    <property type="entry name" value="MAJOR FACILITATOR SUPERFAMILY (MFS) PROFILE DOMAIN-CONTAINING PROTEIN-RELATED"/>
    <property type="match status" value="1"/>
</dbReference>
<dbReference type="AlphaFoldDB" id="A0A2C5YLY2"/>
<comment type="caution">
    <text evidence="8">The sequence shown here is derived from an EMBL/GenBank/DDBJ whole genome shotgun (WGS) entry which is preliminary data.</text>
</comment>
<evidence type="ECO:0000259" key="7">
    <source>
        <dbReference type="PROSITE" id="PS50850"/>
    </source>
</evidence>
<feature type="domain" description="Major facilitator superfamily (MFS) profile" evidence="7">
    <location>
        <begin position="91"/>
        <end position="459"/>
    </location>
</feature>
<dbReference type="SUPFAM" id="SSF103473">
    <property type="entry name" value="MFS general substrate transporter"/>
    <property type="match status" value="1"/>
</dbReference>
<feature type="transmembrane region" description="Helical" evidence="6">
    <location>
        <begin position="182"/>
        <end position="204"/>
    </location>
</feature>
<feature type="transmembrane region" description="Helical" evidence="6">
    <location>
        <begin position="90"/>
        <end position="109"/>
    </location>
</feature>
<evidence type="ECO:0000313" key="8">
    <source>
        <dbReference type="EMBL" id="PHH68623.1"/>
    </source>
</evidence>
<dbReference type="Proteomes" id="UP000224854">
    <property type="component" value="Unassembled WGS sequence"/>
</dbReference>
<feature type="transmembrane region" description="Helical" evidence="6">
    <location>
        <begin position="251"/>
        <end position="271"/>
    </location>
</feature>
<keyword evidence="4 6" id="KW-0472">Membrane</keyword>